<keyword evidence="3" id="KW-0732">Signal</keyword>
<evidence type="ECO:0000256" key="1">
    <source>
        <dbReference type="SAM" id="MobiDB-lite"/>
    </source>
</evidence>
<keyword evidence="5" id="KW-1185">Reference proteome</keyword>
<gene>
    <name evidence="4" type="ORF">CAUJ_LOCUS7441</name>
</gene>
<proteinExistence type="predicted"/>
<keyword evidence="2" id="KW-1133">Transmembrane helix</keyword>
<feature type="chain" id="PRO_5035799102" description="Phlebovirus glycoprotein G2 fusion domain-containing protein" evidence="3">
    <location>
        <begin position="27"/>
        <end position="595"/>
    </location>
</feature>
<protein>
    <recommendedName>
        <fullName evidence="6">Phlebovirus glycoprotein G2 fusion domain-containing protein</fullName>
    </recommendedName>
</protein>
<evidence type="ECO:0000313" key="5">
    <source>
        <dbReference type="Proteomes" id="UP000835052"/>
    </source>
</evidence>
<evidence type="ECO:0000256" key="2">
    <source>
        <dbReference type="SAM" id="Phobius"/>
    </source>
</evidence>
<accession>A0A8S1H8S5</accession>
<keyword evidence="2" id="KW-0812">Transmembrane</keyword>
<evidence type="ECO:0000256" key="3">
    <source>
        <dbReference type="SAM" id="SignalP"/>
    </source>
</evidence>
<dbReference type="EMBL" id="CAJGYM010000021">
    <property type="protein sequence ID" value="CAD6191522.1"/>
    <property type="molecule type" value="Genomic_DNA"/>
</dbReference>
<name>A0A8S1H8S5_9PELO</name>
<comment type="caution">
    <text evidence="4">The sequence shown here is derived from an EMBL/GenBank/DDBJ whole genome shotgun (WGS) entry which is preliminary data.</text>
</comment>
<evidence type="ECO:0008006" key="6">
    <source>
        <dbReference type="Google" id="ProtNLM"/>
    </source>
</evidence>
<feature type="signal peptide" evidence="3">
    <location>
        <begin position="1"/>
        <end position="26"/>
    </location>
</feature>
<keyword evidence="2" id="KW-0472">Membrane</keyword>
<organism evidence="4 5">
    <name type="scientific">Caenorhabditis auriculariae</name>
    <dbReference type="NCBI Taxonomy" id="2777116"/>
    <lineage>
        <taxon>Eukaryota</taxon>
        <taxon>Metazoa</taxon>
        <taxon>Ecdysozoa</taxon>
        <taxon>Nematoda</taxon>
        <taxon>Chromadorea</taxon>
        <taxon>Rhabditida</taxon>
        <taxon>Rhabditina</taxon>
        <taxon>Rhabditomorpha</taxon>
        <taxon>Rhabditoidea</taxon>
        <taxon>Rhabditidae</taxon>
        <taxon>Peloderinae</taxon>
        <taxon>Caenorhabditis</taxon>
    </lineage>
</organism>
<feature type="region of interest" description="Disordered" evidence="1">
    <location>
        <begin position="194"/>
        <end position="220"/>
    </location>
</feature>
<sequence>MGTITSVSSFIFITTLLIHFPMPIQTQCCDNPVFGYNDESCGTADCTTCTKGDYIVIKQEYNKGVALGFSRVLQSASRIILEDNSQPADFLKLTTLSYNGSDHQKFPEPLIRIRRSNVSAASFAKLKNIKISPLEPYCQKGTIYDIDYMDPAPLYILKDLEKNVLKPCVKLFPTTSTPVAATCPPQKPCICNQTTQATSRSPPPVAVANSQQKNDAGEGKKDAGECSCQGTIILTVLITSLVWFLLFVIMVLVFRSTRASQPPPEKEICHPPSSSEISKLFQCVEFVSFLVHTCYASLVAAHTVFAEDTSNLFEIIELRTAYISAVRNTKIGSFQSFGESVVARQGRLASGEALYETDVMKQVQYREGNVIIEKYDEIIEPEEEVLRTRFVEKKASNKSSDVDILEMDNKMEEVLRTRFVEKKASNKSGDVDILEMDNKMEEVLRTRFVEKKASNKSSDVDILEMDNKMEEVKLQRSYIDEAFDGIVIEERRKLPVMTKTELPRKTAGEEVLTIDEEARECAGKNSKASGELTLAEKKEQQNLKKKRRPDMVQILDNMVANYRNKTNSSSECDEIGHACEFLVLTKWNEFVKLIE</sequence>
<feature type="region of interest" description="Disordered" evidence="1">
    <location>
        <begin position="525"/>
        <end position="547"/>
    </location>
</feature>
<reference evidence="4" key="1">
    <citation type="submission" date="2020-10" db="EMBL/GenBank/DDBJ databases">
        <authorList>
            <person name="Kikuchi T."/>
        </authorList>
    </citation>
    <scope>NUCLEOTIDE SEQUENCE</scope>
    <source>
        <strain evidence="4">NKZ352</strain>
    </source>
</reference>
<dbReference type="AlphaFoldDB" id="A0A8S1H8S5"/>
<dbReference type="Proteomes" id="UP000835052">
    <property type="component" value="Unassembled WGS sequence"/>
</dbReference>
<evidence type="ECO:0000313" key="4">
    <source>
        <dbReference type="EMBL" id="CAD6191522.1"/>
    </source>
</evidence>
<feature type="transmembrane region" description="Helical" evidence="2">
    <location>
        <begin position="232"/>
        <end position="254"/>
    </location>
</feature>